<dbReference type="RefSeq" id="XP_001556375.1">
    <property type="nucleotide sequence ID" value="XM_001556325.2"/>
</dbReference>
<feature type="transmembrane region" description="Helical" evidence="1">
    <location>
        <begin position="72"/>
        <end position="93"/>
    </location>
</feature>
<reference evidence="2 3" key="2">
    <citation type="journal article" date="2012" name="Eukaryot. Cell">
        <title>Genome update of Botrytis cinerea strains B05.10 and T4.</title>
        <authorList>
            <person name="Staats M."/>
            <person name="van Kan J.A."/>
        </authorList>
    </citation>
    <scope>NUCLEOTIDE SEQUENCE [LARGE SCALE GENOMIC DNA]</scope>
    <source>
        <strain evidence="2 3">B05.10</strain>
    </source>
</reference>
<dbReference type="AlphaFoldDB" id="A0A384K1Z4"/>
<evidence type="ECO:0000256" key="1">
    <source>
        <dbReference type="SAM" id="Phobius"/>
    </source>
</evidence>
<keyword evidence="1" id="KW-0812">Transmembrane</keyword>
<dbReference type="OMA" id="CNILMHT"/>
<dbReference type="VEuPathDB" id="FungiDB:Bcin13g03940"/>
<sequence>MLCTNRPEGFGPSSLLNSSTLPTTCFTDVILIPLPTWLALAFVPILFALGLHHRKINYNPSTAHLRSNARSSCLYLTFLIIYYFLIFANIAMLTLEIVRLSNLNYGIGLLPFAYGGILLSAALFWSEGIQRRVKWWQGINMLVWIGGIVMSAVQVIGLKQQYGYDGRKGSKYPVSDQILDVAVMAGVYAVIALLEIVLVVWRGKRRTSALRSERGEMGAFEYGRGVSESSGMKE</sequence>
<feature type="transmembrane region" description="Helical" evidence="1">
    <location>
        <begin position="178"/>
        <end position="201"/>
    </location>
</feature>
<dbReference type="EMBL" id="CP009817">
    <property type="protein sequence ID" value="ATZ56557.1"/>
    <property type="molecule type" value="Genomic_DNA"/>
</dbReference>
<feature type="transmembrane region" description="Helical" evidence="1">
    <location>
        <begin position="138"/>
        <end position="158"/>
    </location>
</feature>
<feature type="transmembrane region" description="Helical" evidence="1">
    <location>
        <begin position="105"/>
        <end position="126"/>
    </location>
</feature>
<evidence type="ECO:0000313" key="3">
    <source>
        <dbReference type="Proteomes" id="UP000001798"/>
    </source>
</evidence>
<reference evidence="2 3" key="1">
    <citation type="journal article" date="2011" name="PLoS Genet.">
        <title>Genomic analysis of the necrotrophic fungal pathogens Sclerotinia sclerotiorum and Botrytis cinerea.</title>
        <authorList>
            <person name="Amselem J."/>
            <person name="Cuomo C.A."/>
            <person name="van Kan J.A."/>
            <person name="Viaud M."/>
            <person name="Benito E.P."/>
            <person name="Couloux A."/>
            <person name="Coutinho P.M."/>
            <person name="de Vries R.P."/>
            <person name="Dyer P.S."/>
            <person name="Fillinger S."/>
            <person name="Fournier E."/>
            <person name="Gout L."/>
            <person name="Hahn M."/>
            <person name="Kohn L."/>
            <person name="Lapalu N."/>
            <person name="Plummer K.M."/>
            <person name="Pradier J.M."/>
            <person name="Quevillon E."/>
            <person name="Sharon A."/>
            <person name="Simon A."/>
            <person name="ten Have A."/>
            <person name="Tudzynski B."/>
            <person name="Tudzynski P."/>
            <person name="Wincker P."/>
            <person name="Andrew M."/>
            <person name="Anthouard V."/>
            <person name="Beever R.E."/>
            <person name="Beffa R."/>
            <person name="Benoit I."/>
            <person name="Bouzid O."/>
            <person name="Brault B."/>
            <person name="Chen Z."/>
            <person name="Choquer M."/>
            <person name="Collemare J."/>
            <person name="Cotton P."/>
            <person name="Danchin E.G."/>
            <person name="Da Silva C."/>
            <person name="Gautier A."/>
            <person name="Giraud C."/>
            <person name="Giraud T."/>
            <person name="Gonzalez C."/>
            <person name="Grossetete S."/>
            <person name="Guldener U."/>
            <person name="Henrissat B."/>
            <person name="Howlett B.J."/>
            <person name="Kodira C."/>
            <person name="Kretschmer M."/>
            <person name="Lappartient A."/>
            <person name="Leroch M."/>
            <person name="Levis C."/>
            <person name="Mauceli E."/>
            <person name="Neuveglise C."/>
            <person name="Oeser B."/>
            <person name="Pearson M."/>
            <person name="Poulain J."/>
            <person name="Poussereau N."/>
            <person name="Quesneville H."/>
            <person name="Rascle C."/>
            <person name="Schumacher J."/>
            <person name="Segurens B."/>
            <person name="Sexton A."/>
            <person name="Silva E."/>
            <person name="Sirven C."/>
            <person name="Soanes D.M."/>
            <person name="Talbot N.J."/>
            <person name="Templeton M."/>
            <person name="Yandava C."/>
            <person name="Yarden O."/>
            <person name="Zeng Q."/>
            <person name="Rollins J.A."/>
            <person name="Lebrun M.H."/>
            <person name="Dickman M."/>
        </authorList>
    </citation>
    <scope>NUCLEOTIDE SEQUENCE [LARGE SCALE GENOMIC DNA]</scope>
    <source>
        <strain evidence="2 3">B05.10</strain>
    </source>
</reference>
<accession>A0A384K1Z4</accession>
<proteinExistence type="predicted"/>
<name>A0A384K1Z4_BOTFB</name>
<keyword evidence="3" id="KW-1185">Reference proteome</keyword>
<reference evidence="2 3" key="3">
    <citation type="journal article" date="2017" name="Mol. Plant Pathol.">
        <title>A gapless genome sequence of the fungus Botrytis cinerea.</title>
        <authorList>
            <person name="Van Kan J.A."/>
            <person name="Stassen J.H."/>
            <person name="Mosbach A."/>
            <person name="Van Der Lee T.A."/>
            <person name="Faino L."/>
            <person name="Farmer A.D."/>
            <person name="Papasotiriou D.G."/>
            <person name="Zhou S."/>
            <person name="Seidl M.F."/>
            <person name="Cottam E."/>
            <person name="Edel D."/>
            <person name="Hahn M."/>
            <person name="Schwartz D.C."/>
            <person name="Dietrich R.A."/>
            <person name="Widdison S."/>
            <person name="Scalliet G."/>
        </authorList>
    </citation>
    <scope>NUCLEOTIDE SEQUENCE [LARGE SCALE GENOMIC DNA]</scope>
    <source>
        <strain evidence="2 3">B05.10</strain>
    </source>
</reference>
<gene>
    <name evidence="2" type="ORF">BCIN_13g03940</name>
</gene>
<dbReference type="GeneID" id="5436952"/>
<dbReference type="OrthoDB" id="5399848at2759"/>
<dbReference type="KEGG" id="bfu:BCIN_13g03940"/>
<keyword evidence="1" id="KW-0472">Membrane</keyword>
<feature type="transmembrane region" description="Helical" evidence="1">
    <location>
        <begin position="30"/>
        <end position="51"/>
    </location>
</feature>
<keyword evidence="1" id="KW-1133">Transmembrane helix</keyword>
<dbReference type="Proteomes" id="UP000001798">
    <property type="component" value="Chromosome 13"/>
</dbReference>
<organism evidence="2 3">
    <name type="scientific">Botryotinia fuckeliana (strain B05.10)</name>
    <name type="common">Noble rot fungus</name>
    <name type="synonym">Botrytis cinerea</name>
    <dbReference type="NCBI Taxonomy" id="332648"/>
    <lineage>
        <taxon>Eukaryota</taxon>
        <taxon>Fungi</taxon>
        <taxon>Dikarya</taxon>
        <taxon>Ascomycota</taxon>
        <taxon>Pezizomycotina</taxon>
        <taxon>Leotiomycetes</taxon>
        <taxon>Helotiales</taxon>
        <taxon>Sclerotiniaceae</taxon>
        <taxon>Botrytis</taxon>
    </lineage>
</organism>
<protein>
    <submittedName>
        <fullName evidence="2">Uncharacterized protein</fullName>
    </submittedName>
</protein>
<evidence type="ECO:0000313" key="2">
    <source>
        <dbReference type="EMBL" id="ATZ56557.1"/>
    </source>
</evidence>